<keyword evidence="3" id="KW-0479">Metal-binding</keyword>
<evidence type="ECO:0000256" key="5">
    <source>
        <dbReference type="ARBA" id="ARBA00022982"/>
    </source>
</evidence>
<keyword evidence="10" id="KW-1185">Reference proteome</keyword>
<keyword evidence="2" id="KW-0004">4Fe-4S</keyword>
<dbReference type="RefSeq" id="WP_249311645.1">
    <property type="nucleotide sequence ID" value="NZ_JACRSU010000002.1"/>
</dbReference>
<evidence type="ECO:0000313" key="10">
    <source>
        <dbReference type="Proteomes" id="UP000611762"/>
    </source>
</evidence>
<dbReference type="InterPro" id="IPR026902">
    <property type="entry name" value="RnfC_N"/>
</dbReference>
<dbReference type="GO" id="GO:0051539">
    <property type="term" value="F:4 iron, 4 sulfur cluster binding"/>
    <property type="evidence" value="ECO:0007669"/>
    <property type="project" value="UniProtKB-KW"/>
</dbReference>
<keyword evidence="1" id="KW-0813">Transport</keyword>
<dbReference type="Pfam" id="PF13375">
    <property type="entry name" value="RnfC_N"/>
    <property type="match status" value="1"/>
</dbReference>
<reference evidence="9" key="1">
    <citation type="submission" date="2020-08" db="EMBL/GenBank/DDBJ databases">
        <title>Genome public.</title>
        <authorList>
            <person name="Liu C."/>
            <person name="Sun Q."/>
        </authorList>
    </citation>
    <scope>NUCLEOTIDE SEQUENCE</scope>
    <source>
        <strain evidence="9">H8</strain>
    </source>
</reference>
<comment type="caution">
    <text evidence="9">The sequence shown here is derived from an EMBL/GenBank/DDBJ whole genome shotgun (WGS) entry which is preliminary data.</text>
</comment>
<evidence type="ECO:0000256" key="1">
    <source>
        <dbReference type="ARBA" id="ARBA00022448"/>
    </source>
</evidence>
<dbReference type="InterPro" id="IPR017054">
    <property type="entry name" value="PduS"/>
</dbReference>
<dbReference type="GO" id="GO:0009055">
    <property type="term" value="F:electron transfer activity"/>
    <property type="evidence" value="ECO:0007669"/>
    <property type="project" value="InterPro"/>
</dbReference>
<sequence>MSLEELKKILQNAGVAGAGGAGFPAYAKLSDKADTIILNCAECEPLLKLHQQVLAKFAFEILSALHVISEATNAEHVIIALKKNYNDAINAVNAVLDKFNNIKLSYLPEVYPAGDEVITIYETTGRVVPPGSIPISVGVTVFNVETALNIYRAVFEGKPVTHKYVTISGAVQNPITVKAPLGMTFSELIDLAGGATEEDYAVISGGPMMGALVNPLDTVTKTTNGILVFPKNHPVVEMKKTRISISLKRAMGTCCQCRACTTTCSRNLLGHPIEPHAFMRSATSGDTKDLGPFINTLFCSGCGLCELYSCPQGLAPRTLISEYKAGLKANGVKIPVDIPVKTVDPNRSMKLVPIPRLIARLGLTKYNKPARLDETELHLDKLRISLKQNIGAPNPPVVSAGQTISKGDVIAQAEPKVLGLSLHSPVSGTVIDANDHFILIQCNK</sequence>
<dbReference type="SUPFAM" id="SSF46548">
    <property type="entry name" value="alpha-helical ferredoxin"/>
    <property type="match status" value="1"/>
</dbReference>
<dbReference type="AlphaFoldDB" id="A0A926HYS7"/>
<name>A0A926HYS7_9FIRM</name>
<keyword evidence="4" id="KW-0677">Repeat</keyword>
<dbReference type="PIRSF" id="PIRSF036408">
    <property type="entry name" value="PduS_prd"/>
    <property type="match status" value="1"/>
</dbReference>
<evidence type="ECO:0000259" key="8">
    <source>
        <dbReference type="PROSITE" id="PS51379"/>
    </source>
</evidence>
<dbReference type="InterPro" id="IPR019554">
    <property type="entry name" value="Soluble_ligand-bd"/>
</dbReference>
<dbReference type="PROSITE" id="PS51379">
    <property type="entry name" value="4FE4S_FER_2"/>
    <property type="match status" value="1"/>
</dbReference>
<evidence type="ECO:0000256" key="7">
    <source>
        <dbReference type="ARBA" id="ARBA00023014"/>
    </source>
</evidence>
<organism evidence="9 10">
    <name type="scientific">Congzhengia minquanensis</name>
    <dbReference type="NCBI Taxonomy" id="2763657"/>
    <lineage>
        <taxon>Bacteria</taxon>
        <taxon>Bacillati</taxon>
        <taxon>Bacillota</taxon>
        <taxon>Clostridia</taxon>
        <taxon>Eubacteriales</taxon>
        <taxon>Oscillospiraceae</taxon>
        <taxon>Congzhengia</taxon>
    </lineage>
</organism>
<dbReference type="Pfam" id="PF01512">
    <property type="entry name" value="Complex1_51K"/>
    <property type="match status" value="1"/>
</dbReference>
<evidence type="ECO:0000256" key="4">
    <source>
        <dbReference type="ARBA" id="ARBA00022737"/>
    </source>
</evidence>
<dbReference type="EMBL" id="JACRSU010000002">
    <property type="protein sequence ID" value="MBC8540455.1"/>
    <property type="molecule type" value="Genomic_DNA"/>
</dbReference>
<evidence type="ECO:0000313" key="9">
    <source>
        <dbReference type="EMBL" id="MBC8540455.1"/>
    </source>
</evidence>
<dbReference type="PANTHER" id="PTHR43034">
    <property type="entry name" value="ION-TRANSLOCATING OXIDOREDUCTASE COMPLEX SUBUNIT C"/>
    <property type="match status" value="1"/>
</dbReference>
<dbReference type="SUPFAM" id="SSF142984">
    <property type="entry name" value="Nqo1 middle domain-like"/>
    <property type="match status" value="1"/>
</dbReference>
<dbReference type="Proteomes" id="UP000611762">
    <property type="component" value="Unassembled WGS sequence"/>
</dbReference>
<dbReference type="Pfam" id="PF13534">
    <property type="entry name" value="Fer4_17"/>
    <property type="match status" value="1"/>
</dbReference>
<dbReference type="Gene3D" id="3.10.20.600">
    <property type="match status" value="1"/>
</dbReference>
<dbReference type="InterPro" id="IPR037225">
    <property type="entry name" value="Nuo51_FMN-bd_sf"/>
</dbReference>
<keyword evidence="5" id="KW-0249">Electron transport</keyword>
<dbReference type="InterPro" id="IPR017896">
    <property type="entry name" value="4Fe4S_Fe-S-bd"/>
</dbReference>
<protein>
    <submittedName>
        <fullName evidence="9">SLBB domain-containing protein</fullName>
    </submittedName>
</protein>
<keyword evidence="6" id="KW-0408">Iron</keyword>
<evidence type="ECO:0000256" key="3">
    <source>
        <dbReference type="ARBA" id="ARBA00022723"/>
    </source>
</evidence>
<dbReference type="InterPro" id="IPR010208">
    <property type="entry name" value="Ion_transpt_RnfC/RsxC"/>
</dbReference>
<evidence type="ECO:0000256" key="2">
    <source>
        <dbReference type="ARBA" id="ARBA00022485"/>
    </source>
</evidence>
<keyword evidence="7" id="KW-0411">Iron-sulfur</keyword>
<feature type="domain" description="4Fe-4S ferredoxin-type" evidence="8">
    <location>
        <begin position="290"/>
        <end position="320"/>
    </location>
</feature>
<proteinExistence type="predicted"/>
<dbReference type="Gene3D" id="3.40.50.11540">
    <property type="entry name" value="NADH-ubiquinone oxidoreductase 51kDa subunit"/>
    <property type="match status" value="1"/>
</dbReference>
<dbReference type="GO" id="GO:0046872">
    <property type="term" value="F:metal ion binding"/>
    <property type="evidence" value="ECO:0007669"/>
    <property type="project" value="UniProtKB-KW"/>
</dbReference>
<dbReference type="SUPFAM" id="SSF142019">
    <property type="entry name" value="Nqo1 FMN-binding domain-like"/>
    <property type="match status" value="1"/>
</dbReference>
<dbReference type="Pfam" id="PF10531">
    <property type="entry name" value="SLBB"/>
    <property type="match status" value="1"/>
</dbReference>
<accession>A0A926HYS7</accession>
<dbReference type="GO" id="GO:0016020">
    <property type="term" value="C:membrane"/>
    <property type="evidence" value="ECO:0007669"/>
    <property type="project" value="InterPro"/>
</dbReference>
<gene>
    <name evidence="9" type="ORF">H8698_05640</name>
</gene>
<dbReference type="PANTHER" id="PTHR43034:SF2">
    <property type="entry name" value="ION-TRANSLOCATING OXIDOREDUCTASE COMPLEX SUBUNIT C"/>
    <property type="match status" value="1"/>
</dbReference>
<evidence type="ECO:0000256" key="6">
    <source>
        <dbReference type="ARBA" id="ARBA00023004"/>
    </source>
</evidence>
<dbReference type="InterPro" id="IPR011538">
    <property type="entry name" value="Nuo51_FMN-bd"/>
</dbReference>